<name>A0ABP1EDA9_9APHY</name>
<proteinExistence type="predicted"/>
<sequence length="382" mass="43089">MNSQQDTNGSMNHANADELRQTRSVEDVILIAVMGATGTGKSTFINLASGMNLAVGDDLMSCTSEVTYSHEFILDGRRVILMDTPGFDDTTVSDTDILRMISLHLHTTYEHGVILSGILYLHRISDPRMGGITRRNFTMFRKLCGDETLNNVLIITTMWGLVDPERGAARERQLRSDGILFKPVLESGAHMIRHDNTPKCAQDILRMIMKNRPQVLRIQRELVDEQKDISQTGAGAELGREFAELAKKHREELEAIRAELEAAHRADTQTRKELEECRKQLQTEMEKAKTAHEHLSQMYAQEKKQTNERLELLRQELDAEKAAGVDRQKELRQLQAQLVRNTPPPAESPEQLLAAGLKGIDMASVKAICETDVRKIDRWPAN</sequence>
<dbReference type="Proteomes" id="UP001497453">
    <property type="component" value="Chromosome 9"/>
</dbReference>
<protein>
    <recommendedName>
        <fullName evidence="2">G domain-containing protein</fullName>
    </recommendedName>
</protein>
<dbReference type="EMBL" id="OZ037952">
    <property type="protein sequence ID" value="CAL1717192.1"/>
    <property type="molecule type" value="Genomic_DNA"/>
</dbReference>
<accession>A0ABP1EDA9</accession>
<gene>
    <name evidence="3" type="ORF">GFSPODELE1_LOCUS11092</name>
</gene>
<reference evidence="4" key="1">
    <citation type="submission" date="2024-04" db="EMBL/GenBank/DDBJ databases">
        <authorList>
            <person name="Shaw F."/>
            <person name="Minotto A."/>
        </authorList>
    </citation>
    <scope>NUCLEOTIDE SEQUENCE [LARGE SCALE GENOMIC DNA]</scope>
</reference>
<dbReference type="SUPFAM" id="SSF52540">
    <property type="entry name" value="P-loop containing nucleoside triphosphate hydrolases"/>
    <property type="match status" value="1"/>
</dbReference>
<evidence type="ECO:0000313" key="4">
    <source>
        <dbReference type="Proteomes" id="UP001497453"/>
    </source>
</evidence>
<dbReference type="InterPro" id="IPR027417">
    <property type="entry name" value="P-loop_NTPase"/>
</dbReference>
<evidence type="ECO:0000256" key="1">
    <source>
        <dbReference type="SAM" id="Coils"/>
    </source>
</evidence>
<keyword evidence="4" id="KW-1185">Reference proteome</keyword>
<dbReference type="CDD" id="cd00882">
    <property type="entry name" value="Ras_like_GTPase"/>
    <property type="match status" value="1"/>
</dbReference>
<feature type="domain" description="G" evidence="2">
    <location>
        <begin position="31"/>
        <end position="88"/>
    </location>
</feature>
<dbReference type="InterPro" id="IPR006073">
    <property type="entry name" value="GTP-bd"/>
</dbReference>
<evidence type="ECO:0000259" key="2">
    <source>
        <dbReference type="Pfam" id="PF01926"/>
    </source>
</evidence>
<dbReference type="Gene3D" id="3.40.50.300">
    <property type="entry name" value="P-loop containing nucleotide triphosphate hydrolases"/>
    <property type="match status" value="1"/>
</dbReference>
<dbReference type="Pfam" id="PF01926">
    <property type="entry name" value="MMR_HSR1"/>
    <property type="match status" value="1"/>
</dbReference>
<dbReference type="CDD" id="cd22249">
    <property type="entry name" value="UDM1_RNF168_RNF169-like"/>
    <property type="match status" value="1"/>
</dbReference>
<organism evidence="3 4">
    <name type="scientific">Somion occarium</name>
    <dbReference type="NCBI Taxonomy" id="3059160"/>
    <lineage>
        <taxon>Eukaryota</taxon>
        <taxon>Fungi</taxon>
        <taxon>Dikarya</taxon>
        <taxon>Basidiomycota</taxon>
        <taxon>Agaricomycotina</taxon>
        <taxon>Agaricomycetes</taxon>
        <taxon>Polyporales</taxon>
        <taxon>Cerrenaceae</taxon>
        <taxon>Somion</taxon>
    </lineage>
</organism>
<feature type="coiled-coil region" evidence="1">
    <location>
        <begin position="243"/>
        <end position="323"/>
    </location>
</feature>
<evidence type="ECO:0000313" key="3">
    <source>
        <dbReference type="EMBL" id="CAL1717192.1"/>
    </source>
</evidence>
<keyword evidence="1" id="KW-0175">Coiled coil</keyword>